<dbReference type="Pfam" id="PF08585">
    <property type="entry name" value="RMI1_N_C"/>
    <property type="match status" value="1"/>
</dbReference>
<evidence type="ECO:0000313" key="8">
    <source>
        <dbReference type="Proteomes" id="UP000030665"/>
    </source>
</evidence>
<dbReference type="Pfam" id="PF16099">
    <property type="entry name" value="RMI1_C"/>
    <property type="match status" value="1"/>
</dbReference>
<dbReference type="STRING" id="36087.A0A077Z1B9"/>
<evidence type="ECO:0000313" key="7">
    <source>
        <dbReference type="EMBL" id="CDW53498.1"/>
    </source>
</evidence>
<reference evidence="7" key="1">
    <citation type="submission" date="2014-01" db="EMBL/GenBank/DDBJ databases">
        <authorList>
            <person name="Aslett M."/>
        </authorList>
    </citation>
    <scope>NUCLEOTIDE SEQUENCE</scope>
</reference>
<feature type="region of interest" description="Disordered" evidence="3">
    <location>
        <begin position="245"/>
        <end position="266"/>
    </location>
</feature>
<feature type="compositionally biased region" description="Low complexity" evidence="3">
    <location>
        <begin position="254"/>
        <end position="266"/>
    </location>
</feature>
<dbReference type="GO" id="GO:0031422">
    <property type="term" value="C:RecQ family helicase-topoisomerase III complex"/>
    <property type="evidence" value="ECO:0007669"/>
    <property type="project" value="TreeGrafter"/>
</dbReference>
<feature type="domain" description="RecQ mediated genome instability protein 1 OB-fold" evidence="4">
    <location>
        <begin position="101"/>
        <end position="197"/>
    </location>
</feature>
<dbReference type="GO" id="GO:0000166">
    <property type="term" value="F:nucleotide binding"/>
    <property type="evidence" value="ECO:0007669"/>
    <property type="project" value="InterPro"/>
</dbReference>
<reference evidence="7" key="2">
    <citation type="submission" date="2014-03" db="EMBL/GenBank/DDBJ databases">
        <title>The whipworm genome and dual-species transcriptomics of an intimate host-pathogen interaction.</title>
        <authorList>
            <person name="Foth B.J."/>
            <person name="Tsai I.J."/>
            <person name="Reid A.J."/>
            <person name="Bancroft A.J."/>
            <person name="Nichol S."/>
            <person name="Tracey A."/>
            <person name="Holroyd N."/>
            <person name="Cotton J.A."/>
            <person name="Stanley E.J."/>
            <person name="Zarowiecki M."/>
            <person name="Liu J.Z."/>
            <person name="Huckvale T."/>
            <person name="Cooper P.J."/>
            <person name="Grencis R.K."/>
            <person name="Berriman M."/>
        </authorList>
    </citation>
    <scope>NUCLEOTIDE SEQUENCE [LARGE SCALE GENOMIC DNA]</scope>
</reference>
<dbReference type="SMART" id="SM01161">
    <property type="entry name" value="DUF1767"/>
    <property type="match status" value="1"/>
</dbReference>
<dbReference type="Gene3D" id="2.40.50.770">
    <property type="entry name" value="RecQ-mediated genome instability protein Rmi1, C-terminal domain"/>
    <property type="match status" value="1"/>
</dbReference>
<protein>
    <recommendedName>
        <fullName evidence="2">RecQ-mediated genome instability protein 1</fullName>
    </recommendedName>
</protein>
<dbReference type="InterPro" id="IPR049363">
    <property type="entry name" value="RMI1_N"/>
</dbReference>
<dbReference type="InterPro" id="IPR032199">
    <property type="entry name" value="RMI1_C"/>
</dbReference>
<evidence type="ECO:0000259" key="5">
    <source>
        <dbReference type="Pfam" id="PF16099"/>
    </source>
</evidence>
<feature type="domain" description="RMI1 N-terminal" evidence="6">
    <location>
        <begin position="19"/>
        <end position="79"/>
    </location>
</feature>
<accession>A0A077Z1B9</accession>
<dbReference type="AlphaFoldDB" id="A0A077Z1B9"/>
<dbReference type="PANTHER" id="PTHR14790">
    <property type="entry name" value="RECQ-MEDIATED GENOME INSTABILITY PROTEIN 1 RMI1"/>
    <property type="match status" value="1"/>
</dbReference>
<dbReference type="GO" id="GO:0000712">
    <property type="term" value="P:resolution of meiotic recombination intermediates"/>
    <property type="evidence" value="ECO:0007669"/>
    <property type="project" value="TreeGrafter"/>
</dbReference>
<organism evidence="7 8">
    <name type="scientific">Trichuris trichiura</name>
    <name type="common">Whipworm</name>
    <name type="synonym">Trichocephalus trichiurus</name>
    <dbReference type="NCBI Taxonomy" id="36087"/>
    <lineage>
        <taxon>Eukaryota</taxon>
        <taxon>Metazoa</taxon>
        <taxon>Ecdysozoa</taxon>
        <taxon>Nematoda</taxon>
        <taxon>Enoplea</taxon>
        <taxon>Dorylaimia</taxon>
        <taxon>Trichinellida</taxon>
        <taxon>Trichuridae</taxon>
        <taxon>Trichuris</taxon>
    </lineage>
</organism>
<evidence type="ECO:0000259" key="6">
    <source>
        <dbReference type="Pfam" id="PF21000"/>
    </source>
</evidence>
<dbReference type="GO" id="GO:0000724">
    <property type="term" value="P:double-strand break repair via homologous recombination"/>
    <property type="evidence" value="ECO:0007669"/>
    <property type="project" value="TreeGrafter"/>
</dbReference>
<sequence length="497" mass="55503">MDRSQLFAVVANRLAIDKIPFQTEWLKECLEYIHGEVNGEVLSGVVYSLIDLILESFFLADKDVFEMVYQQWLFCDLRDFGVVSLPMKLSERAVEVLNGVFYINSMLDVSRSFYSQHQNLLGSKGQKTNHLFVLELTDGFTCYRGIEYGLICELNYSVRPGAKAKIFGKVRYVKEFLLLSSENFCLLGGSCDSLESASSVASVLERKLDAVRSESAVGKSIFSSPIQKKVTVPLEKFWEPPVLNASSKADTQNPSVPSFYSSTSPVSSSHEYNSIQHSNDANYFCSTDSQNNLNEYWTEELIDQDDGELQPLMYAKVSIDAEEGLLETSQRLAVIQLRDGKNITVESNVTNGIHICFDNQLETSPVKLLAEIPTEKAGKYFIRGILLTTIGRLDPNRGRHWSLHVKMNDGSAAMDMKMSADLLTRLIGISSEKAWAIKTGTITDSVQRNLAAEVALKKCGQFLRDFDGAMEVVFTGINEMPVICRLLSVPSFEDVVP</sequence>
<evidence type="ECO:0000256" key="3">
    <source>
        <dbReference type="SAM" id="MobiDB-lite"/>
    </source>
</evidence>
<gene>
    <name evidence="7" type="ORF">TTRE_0000176301</name>
</gene>
<dbReference type="InterPro" id="IPR042470">
    <property type="entry name" value="RMI1_N_C_sf"/>
</dbReference>
<dbReference type="GO" id="GO:0016604">
    <property type="term" value="C:nuclear body"/>
    <property type="evidence" value="ECO:0007669"/>
    <property type="project" value="TreeGrafter"/>
</dbReference>
<dbReference type="EMBL" id="HG805856">
    <property type="protein sequence ID" value="CDW53498.1"/>
    <property type="molecule type" value="Genomic_DNA"/>
</dbReference>
<evidence type="ECO:0000256" key="1">
    <source>
        <dbReference type="ARBA" id="ARBA00006395"/>
    </source>
</evidence>
<dbReference type="InterPro" id="IPR013894">
    <property type="entry name" value="RMI1_OB"/>
</dbReference>
<keyword evidence="8" id="KW-1185">Reference proteome</keyword>
<dbReference type="OrthoDB" id="341511at2759"/>
<proteinExistence type="inferred from homology"/>
<dbReference type="Proteomes" id="UP000030665">
    <property type="component" value="Unassembled WGS sequence"/>
</dbReference>
<comment type="similarity">
    <text evidence="1">Belongs to the RMI1 family.</text>
</comment>
<evidence type="ECO:0000256" key="2">
    <source>
        <dbReference type="ARBA" id="ARBA00018987"/>
    </source>
</evidence>
<name>A0A077Z1B9_TRITR</name>
<feature type="domain" description="RecQ-mediated genome instability protein 1 C-terminal OB-fold" evidence="5">
    <location>
        <begin position="380"/>
        <end position="486"/>
    </location>
</feature>
<evidence type="ECO:0000259" key="4">
    <source>
        <dbReference type="Pfam" id="PF08585"/>
    </source>
</evidence>
<dbReference type="Pfam" id="PF21000">
    <property type="entry name" value="RMI1_N_N"/>
    <property type="match status" value="1"/>
</dbReference>
<dbReference type="PANTHER" id="PTHR14790:SF15">
    <property type="entry name" value="RECQ-MEDIATED GENOME INSTABILITY PROTEIN 1"/>
    <property type="match status" value="1"/>
</dbReference>